<comment type="caution">
    <text evidence="1">The sequence shown here is derived from an EMBL/GenBank/DDBJ whole genome shotgun (WGS) entry which is preliminary data.</text>
</comment>
<evidence type="ECO:0000313" key="1">
    <source>
        <dbReference type="EMBL" id="KAK2141714.1"/>
    </source>
</evidence>
<dbReference type="Gene3D" id="1.10.8.10">
    <property type="entry name" value="DNA helicase RuvA subunit, C-terminal domain"/>
    <property type="match status" value="1"/>
</dbReference>
<proteinExistence type="predicted"/>
<organism evidence="1 2">
    <name type="scientific">Paralvinella palmiformis</name>
    <dbReference type="NCBI Taxonomy" id="53620"/>
    <lineage>
        <taxon>Eukaryota</taxon>
        <taxon>Metazoa</taxon>
        <taxon>Spiralia</taxon>
        <taxon>Lophotrochozoa</taxon>
        <taxon>Annelida</taxon>
        <taxon>Polychaeta</taxon>
        <taxon>Sedentaria</taxon>
        <taxon>Canalipalpata</taxon>
        <taxon>Terebellida</taxon>
        <taxon>Terebelliformia</taxon>
        <taxon>Alvinellidae</taxon>
        <taxon>Paralvinella</taxon>
    </lineage>
</organism>
<gene>
    <name evidence="1" type="ORF">LSH36_1053g00013</name>
</gene>
<reference evidence="1" key="1">
    <citation type="journal article" date="2023" name="Mol. Biol. Evol.">
        <title>Third-Generation Sequencing Reveals the Adaptive Role of the Epigenome in Three Deep-Sea Polychaetes.</title>
        <authorList>
            <person name="Perez M."/>
            <person name="Aroh O."/>
            <person name="Sun Y."/>
            <person name="Lan Y."/>
            <person name="Juniper S.K."/>
            <person name="Young C.R."/>
            <person name="Angers B."/>
            <person name="Qian P.Y."/>
        </authorList>
    </citation>
    <scope>NUCLEOTIDE SEQUENCE</scope>
    <source>
        <strain evidence="1">P08H-3</strain>
    </source>
</reference>
<keyword evidence="2" id="KW-1185">Reference proteome</keyword>
<dbReference type="SUPFAM" id="SSF46934">
    <property type="entry name" value="UBA-like"/>
    <property type="match status" value="1"/>
</dbReference>
<sequence>KDFGDLPEQFCSVTGASKEIALHLLEACNGDLQMAVGMHMDGTGNGETASGQVGQDQLLTDISAAECLSDEIRAPIPQ</sequence>
<dbReference type="CDD" id="cd14345">
    <property type="entry name" value="UBA_UBXD7"/>
    <property type="match status" value="1"/>
</dbReference>
<name>A0AAD9MST8_9ANNE</name>
<dbReference type="InterPro" id="IPR009060">
    <property type="entry name" value="UBA-like_sf"/>
</dbReference>
<protein>
    <submittedName>
        <fullName evidence="1">Uncharacterized protein</fullName>
    </submittedName>
</protein>
<dbReference type="AlphaFoldDB" id="A0AAD9MST8"/>
<dbReference type="Proteomes" id="UP001208570">
    <property type="component" value="Unassembled WGS sequence"/>
</dbReference>
<accession>A0AAD9MST8</accession>
<dbReference type="Pfam" id="PF14555">
    <property type="entry name" value="UBA_4"/>
    <property type="match status" value="1"/>
</dbReference>
<evidence type="ECO:0000313" key="2">
    <source>
        <dbReference type="Proteomes" id="UP001208570"/>
    </source>
</evidence>
<feature type="non-terminal residue" evidence="1">
    <location>
        <position position="1"/>
    </location>
</feature>
<dbReference type="EMBL" id="JAODUP010001053">
    <property type="protein sequence ID" value="KAK2141714.1"/>
    <property type="molecule type" value="Genomic_DNA"/>
</dbReference>
<feature type="non-terminal residue" evidence="1">
    <location>
        <position position="78"/>
    </location>
</feature>